<accession>A0A290QFZ1</accession>
<dbReference type="Pfam" id="PF06723">
    <property type="entry name" value="MreB_Mbl"/>
    <property type="match status" value="1"/>
</dbReference>
<evidence type="ECO:0000313" key="6">
    <source>
        <dbReference type="EMBL" id="ATC62802.1"/>
    </source>
</evidence>
<dbReference type="PANTHER" id="PTHR42749:SF1">
    <property type="entry name" value="CELL SHAPE-DETERMINING PROTEIN MREB"/>
    <property type="match status" value="1"/>
</dbReference>
<keyword evidence="2" id="KW-0963">Cytoplasm</keyword>
<evidence type="ECO:0000313" key="7">
    <source>
        <dbReference type="Proteomes" id="UP000217265"/>
    </source>
</evidence>
<comment type="subcellular location">
    <subcellularLocation>
        <location evidence="1">Cytoplasm</location>
    </subcellularLocation>
</comment>
<dbReference type="Proteomes" id="UP000217265">
    <property type="component" value="Chromosome"/>
</dbReference>
<keyword evidence="4" id="KW-0067">ATP-binding</keyword>
<dbReference type="InterPro" id="IPR056546">
    <property type="entry name" value="MreB_MamK-like"/>
</dbReference>
<protein>
    <recommendedName>
        <fullName evidence="8">Cell division protein FtsA</fullName>
    </recommendedName>
</protein>
<feature type="region of interest" description="Disordered" evidence="5">
    <location>
        <begin position="1"/>
        <end position="27"/>
    </location>
</feature>
<dbReference type="PRINTS" id="PR00301">
    <property type="entry name" value="HEATSHOCK70"/>
</dbReference>
<dbReference type="OrthoDB" id="183658at2"/>
<dbReference type="InterPro" id="IPR004000">
    <property type="entry name" value="Actin"/>
</dbReference>
<dbReference type="AlphaFoldDB" id="A0A290QFZ1"/>
<dbReference type="RefSeq" id="WP_096054437.1">
    <property type="nucleotide sequence ID" value="NZ_CP023344.1"/>
</dbReference>
<organism evidence="6 7">
    <name type="scientific">Nibricoccus aquaticus</name>
    <dbReference type="NCBI Taxonomy" id="2576891"/>
    <lineage>
        <taxon>Bacteria</taxon>
        <taxon>Pseudomonadati</taxon>
        <taxon>Verrucomicrobiota</taxon>
        <taxon>Opitutia</taxon>
        <taxon>Opitutales</taxon>
        <taxon>Opitutaceae</taxon>
        <taxon>Nibricoccus</taxon>
    </lineage>
</organism>
<evidence type="ECO:0000256" key="1">
    <source>
        <dbReference type="ARBA" id="ARBA00004496"/>
    </source>
</evidence>
<dbReference type="EMBL" id="CP023344">
    <property type="protein sequence ID" value="ATC62802.1"/>
    <property type="molecule type" value="Genomic_DNA"/>
</dbReference>
<dbReference type="InterPro" id="IPR043129">
    <property type="entry name" value="ATPase_NBD"/>
</dbReference>
<dbReference type="GO" id="GO:0005737">
    <property type="term" value="C:cytoplasm"/>
    <property type="evidence" value="ECO:0007669"/>
    <property type="project" value="UniProtKB-SubCell"/>
</dbReference>
<dbReference type="PANTHER" id="PTHR42749">
    <property type="entry name" value="CELL SHAPE-DETERMINING PROTEIN MREB"/>
    <property type="match status" value="1"/>
</dbReference>
<name>A0A290QFZ1_9BACT</name>
<dbReference type="GO" id="GO:0005524">
    <property type="term" value="F:ATP binding"/>
    <property type="evidence" value="ECO:0007669"/>
    <property type="project" value="UniProtKB-KW"/>
</dbReference>
<evidence type="ECO:0000256" key="2">
    <source>
        <dbReference type="ARBA" id="ARBA00022490"/>
    </source>
</evidence>
<evidence type="ECO:0008006" key="8">
    <source>
        <dbReference type="Google" id="ProtNLM"/>
    </source>
</evidence>
<dbReference type="SUPFAM" id="SSF53067">
    <property type="entry name" value="Actin-like ATPase domain"/>
    <property type="match status" value="2"/>
</dbReference>
<reference evidence="6 7" key="1">
    <citation type="submission" date="2017-09" db="EMBL/GenBank/DDBJ databases">
        <title>Complete genome sequence of Verrucomicrobial strain HZ-65, isolated from freshwater.</title>
        <authorList>
            <person name="Choi A."/>
        </authorList>
    </citation>
    <scope>NUCLEOTIDE SEQUENCE [LARGE SCALE GENOMIC DNA]</scope>
    <source>
        <strain evidence="6 7">HZ-65</strain>
    </source>
</reference>
<keyword evidence="7" id="KW-1185">Reference proteome</keyword>
<sequence>MSTSSATLEKPSSGFPAASASPFPNPPAAKSAKTKTLLVGFDLGTNKSCVLAGAPGTTDIALSKVVPSVIGYVKEGIVDGIITGNASILFGEDALKNSLHVNLVAPLAEGVVAHADAARDLFKHIRSLVDPSGTAEIRAVIGVPANADQAAREDIRQCALGVFDRILLIPEPFLAALGFREDSRVGQAGYVDPVTNSLFIDIGGGTSDLCLVQGYFPTRDDQACIAFAGDAIDELIQQDLNRTYPNNGLSRLKVRELKESHSYVGPVRKPLDVKVIIGGKSHTLDLGDTIGNACNALIEKIYPSLTALIARAGSDSVVALLQNIIITGGGSQIKGIDTVLQQRLAADGFESPKVRLAGQDYKRYVAMGALKAARAARENQWQHLLA</sequence>
<dbReference type="SMART" id="SM00268">
    <property type="entry name" value="ACTIN"/>
    <property type="match status" value="1"/>
</dbReference>
<dbReference type="Gene3D" id="3.30.420.40">
    <property type="match status" value="2"/>
</dbReference>
<keyword evidence="3" id="KW-0547">Nucleotide-binding</keyword>
<evidence type="ECO:0000256" key="3">
    <source>
        <dbReference type="ARBA" id="ARBA00022741"/>
    </source>
</evidence>
<proteinExistence type="predicted"/>
<evidence type="ECO:0000256" key="4">
    <source>
        <dbReference type="ARBA" id="ARBA00022840"/>
    </source>
</evidence>
<gene>
    <name evidence="6" type="ORF">CMV30_01815</name>
</gene>
<feature type="compositionally biased region" description="Low complexity" evidence="5">
    <location>
        <begin position="10"/>
        <end position="22"/>
    </location>
</feature>
<dbReference type="KEGG" id="vbh:CMV30_01815"/>
<evidence type="ECO:0000256" key="5">
    <source>
        <dbReference type="SAM" id="MobiDB-lite"/>
    </source>
</evidence>